<dbReference type="PANTHER" id="PTHR43491:SF1">
    <property type="entry name" value="UDP-N-ACETYL-D-MANNOSAMINE DEHYDROGENASE"/>
    <property type="match status" value="1"/>
</dbReference>
<dbReference type="Pfam" id="PF03720">
    <property type="entry name" value="UDPG_MGDP_dh_C"/>
    <property type="match status" value="1"/>
</dbReference>
<dbReference type="InterPro" id="IPR028359">
    <property type="entry name" value="UDP_ManNAc/GlcNAc_DH"/>
</dbReference>
<accession>A0A198AKK8</accession>
<dbReference type="SUPFAM" id="SSF52413">
    <property type="entry name" value="UDP-glucose/GDP-mannose dehydrogenase C-terminal domain"/>
    <property type="match status" value="1"/>
</dbReference>
<dbReference type="PIRSF" id="PIRSF000124">
    <property type="entry name" value="UDPglc_GDPman_dh"/>
    <property type="match status" value="1"/>
</dbReference>
<evidence type="ECO:0000313" key="7">
    <source>
        <dbReference type="Proteomes" id="UP000078454"/>
    </source>
</evidence>
<evidence type="ECO:0000256" key="2">
    <source>
        <dbReference type="ARBA" id="ARBA00023027"/>
    </source>
</evidence>
<name>A0A198AKK8_9BACL</name>
<dbReference type="EMBL" id="LYPB01000048">
    <property type="protein sequence ID" value="OAS21610.1"/>
    <property type="molecule type" value="Genomic_DNA"/>
</dbReference>
<dbReference type="RefSeq" id="WP_068662470.1">
    <property type="nucleotide sequence ID" value="NZ_LYPB01000048.1"/>
</dbReference>
<dbReference type="InterPro" id="IPR014027">
    <property type="entry name" value="UDP-Glc/GDP-Man_DH_C"/>
</dbReference>
<dbReference type="InterPro" id="IPR036220">
    <property type="entry name" value="UDP-Glc/GDP-Man_DH_C_sf"/>
</dbReference>
<keyword evidence="7" id="KW-1185">Reference proteome</keyword>
<dbReference type="PANTHER" id="PTHR43491">
    <property type="entry name" value="UDP-N-ACETYL-D-MANNOSAMINE DEHYDROGENASE"/>
    <property type="match status" value="1"/>
</dbReference>
<keyword evidence="4" id="KW-1133">Transmembrane helix</keyword>
<comment type="caution">
    <text evidence="6">The sequence shown here is derived from an EMBL/GenBank/DDBJ whole genome shotgun (WGS) entry which is preliminary data.</text>
</comment>
<evidence type="ECO:0000313" key="6">
    <source>
        <dbReference type="EMBL" id="OAS21610.1"/>
    </source>
</evidence>
<gene>
    <name evidence="6" type="ORF">A8708_16940</name>
</gene>
<dbReference type="Pfam" id="PF03721">
    <property type="entry name" value="UDPG_MGDP_dh_N"/>
    <property type="match status" value="1"/>
</dbReference>
<dbReference type="InterPro" id="IPR014026">
    <property type="entry name" value="UDP-Glc/GDP-Man_DH_dimer"/>
</dbReference>
<dbReference type="PIRSF" id="PIRSF500136">
    <property type="entry name" value="UDP_ManNAc_DH"/>
    <property type="match status" value="1"/>
</dbReference>
<dbReference type="SUPFAM" id="SSF48179">
    <property type="entry name" value="6-phosphogluconate dehydrogenase C-terminal domain-like"/>
    <property type="match status" value="1"/>
</dbReference>
<proteinExistence type="inferred from homology"/>
<dbReference type="AlphaFoldDB" id="A0A198AKK8"/>
<comment type="similarity">
    <text evidence="3">Belongs to the UDP-glucose/GDP-mannose dehydrogenase family.</text>
</comment>
<evidence type="ECO:0000256" key="1">
    <source>
        <dbReference type="ARBA" id="ARBA00023002"/>
    </source>
</evidence>
<dbReference type="GO" id="GO:0016628">
    <property type="term" value="F:oxidoreductase activity, acting on the CH-CH group of donors, NAD or NADP as acceptor"/>
    <property type="evidence" value="ECO:0007669"/>
    <property type="project" value="InterPro"/>
</dbReference>
<reference evidence="6 7" key="1">
    <citation type="submission" date="2016-05" db="EMBL/GenBank/DDBJ databases">
        <title>Paenibacillus sp. 1ZS3-15 nov., isolated from the rhizosphere soil.</title>
        <authorList>
            <person name="Zhang X.X."/>
            <person name="Zhang J."/>
        </authorList>
    </citation>
    <scope>NUCLEOTIDE SEQUENCE [LARGE SCALE GENOMIC DNA]</scope>
    <source>
        <strain evidence="6 7">1ZS3-15</strain>
    </source>
</reference>
<keyword evidence="1" id="KW-0560">Oxidoreductase</keyword>
<sequence>MDNFEQTSRRIRITVMGLGYVGLPLAVLFVKGGFHVTGFDINPELITKLRNKEMSLPSLAEHDAHFITTSDHFSATSDLDELRDSDAIIICVPTPLGADRQPDLRYIEAAADSIKQILRPGQLVILESSTYPGTTKEIANRIIAGTSYVIGEDLFIGYSPERIDPGNSQYSVETIPKLVSGITPACLNQVIQLYSSVFKEIKPVTSPEIAEMAKLLENTYRFINISFINELAILCDAMHIDIWEVIDGAKTKPFGFNDFYPGSGIGGHCIPVDPLYLQWKLEQLGLESSFIRESERINESMPMYIVKRISELLKPSTPLKGASILLYGITYKSNVADVRESSAIKVLQYLHEAGADVSYHDPYMDTIHVGGTLFQSVELTADVLQRADCVVILMTHNAMPKADILKYASLVYDTRDVMDKQRNMRNVIRLGDS</sequence>
<evidence type="ECO:0000256" key="4">
    <source>
        <dbReference type="SAM" id="Phobius"/>
    </source>
</evidence>
<dbReference type="InterPro" id="IPR001732">
    <property type="entry name" value="UDP-Glc/GDP-Man_DH_N"/>
</dbReference>
<organism evidence="6 7">
    <name type="scientific">Paenibacillus oryzisoli</name>
    <dbReference type="NCBI Taxonomy" id="1850517"/>
    <lineage>
        <taxon>Bacteria</taxon>
        <taxon>Bacillati</taxon>
        <taxon>Bacillota</taxon>
        <taxon>Bacilli</taxon>
        <taxon>Bacillales</taxon>
        <taxon>Paenibacillaceae</taxon>
        <taxon>Paenibacillus</taxon>
    </lineage>
</organism>
<dbReference type="NCBIfam" id="TIGR03026">
    <property type="entry name" value="NDP-sugDHase"/>
    <property type="match status" value="1"/>
</dbReference>
<dbReference type="InterPro" id="IPR036291">
    <property type="entry name" value="NAD(P)-bd_dom_sf"/>
</dbReference>
<feature type="domain" description="UDP-glucose/GDP-mannose dehydrogenase C-terminal" evidence="5">
    <location>
        <begin position="325"/>
        <end position="420"/>
    </location>
</feature>
<dbReference type="OrthoDB" id="9803238at2"/>
<dbReference type="InterPro" id="IPR008927">
    <property type="entry name" value="6-PGluconate_DH-like_C_sf"/>
</dbReference>
<dbReference type="GO" id="GO:0051287">
    <property type="term" value="F:NAD binding"/>
    <property type="evidence" value="ECO:0007669"/>
    <property type="project" value="InterPro"/>
</dbReference>
<dbReference type="STRING" id="1850517.A8708_16940"/>
<keyword evidence="4" id="KW-0472">Membrane</keyword>
<evidence type="ECO:0000259" key="5">
    <source>
        <dbReference type="SMART" id="SM00984"/>
    </source>
</evidence>
<dbReference type="Gene3D" id="3.40.50.720">
    <property type="entry name" value="NAD(P)-binding Rossmann-like Domain"/>
    <property type="match status" value="2"/>
</dbReference>
<protein>
    <recommendedName>
        <fullName evidence="5">UDP-glucose/GDP-mannose dehydrogenase C-terminal domain-containing protein</fullName>
    </recommendedName>
</protein>
<evidence type="ECO:0000256" key="3">
    <source>
        <dbReference type="PIRNR" id="PIRNR000124"/>
    </source>
</evidence>
<dbReference type="SUPFAM" id="SSF51735">
    <property type="entry name" value="NAD(P)-binding Rossmann-fold domains"/>
    <property type="match status" value="1"/>
</dbReference>
<dbReference type="InterPro" id="IPR017476">
    <property type="entry name" value="UDP-Glc/GDP-Man"/>
</dbReference>
<keyword evidence="2" id="KW-0520">NAD</keyword>
<feature type="transmembrane region" description="Helical" evidence="4">
    <location>
        <begin position="12"/>
        <end position="30"/>
    </location>
</feature>
<keyword evidence="4" id="KW-0812">Transmembrane</keyword>
<dbReference type="SMART" id="SM00984">
    <property type="entry name" value="UDPG_MGDP_dh_C"/>
    <property type="match status" value="1"/>
</dbReference>
<dbReference type="GO" id="GO:0000271">
    <property type="term" value="P:polysaccharide biosynthetic process"/>
    <property type="evidence" value="ECO:0007669"/>
    <property type="project" value="InterPro"/>
</dbReference>
<dbReference type="Pfam" id="PF00984">
    <property type="entry name" value="UDPG_MGDP_dh"/>
    <property type="match status" value="1"/>
</dbReference>
<dbReference type="Proteomes" id="UP000078454">
    <property type="component" value="Unassembled WGS sequence"/>
</dbReference>
<dbReference type="GO" id="GO:0016616">
    <property type="term" value="F:oxidoreductase activity, acting on the CH-OH group of donors, NAD or NADP as acceptor"/>
    <property type="evidence" value="ECO:0007669"/>
    <property type="project" value="InterPro"/>
</dbReference>